<proteinExistence type="predicted"/>
<keyword evidence="2" id="KW-1185">Reference proteome</keyword>
<evidence type="ECO:0000313" key="1">
    <source>
        <dbReference type="EMBL" id="TXF89503.1"/>
    </source>
</evidence>
<dbReference type="EMBL" id="VOXD01000013">
    <property type="protein sequence ID" value="TXF89503.1"/>
    <property type="molecule type" value="Genomic_DNA"/>
</dbReference>
<organism evidence="1 2">
    <name type="scientific">Neolewinella aurantiaca</name>
    <dbReference type="NCBI Taxonomy" id="2602767"/>
    <lineage>
        <taxon>Bacteria</taxon>
        <taxon>Pseudomonadati</taxon>
        <taxon>Bacteroidota</taxon>
        <taxon>Saprospiria</taxon>
        <taxon>Saprospirales</taxon>
        <taxon>Lewinellaceae</taxon>
        <taxon>Neolewinella</taxon>
    </lineage>
</organism>
<sequence>MTAAKPSKKTKAKKSKKKKLTLSIDQEVIEQGKALARDQGISLSKLIEKFLSETAPIVKREPIVIVPDPDVLALMLPRRNGGSYATDPDEATEYYDYVSTNHLNSEEE</sequence>
<gene>
    <name evidence="1" type="ORF">FUA23_09870</name>
</gene>
<keyword evidence="1" id="KW-0378">Hydrolase</keyword>
<name>A0A5C7FFA7_9BACT</name>
<comment type="caution">
    <text evidence="1">The sequence shown here is derived from an EMBL/GenBank/DDBJ whole genome shotgun (WGS) entry which is preliminary data.</text>
</comment>
<dbReference type="Pfam" id="PF19891">
    <property type="entry name" value="DUF6364"/>
    <property type="match status" value="1"/>
</dbReference>
<dbReference type="RefSeq" id="WP_147930577.1">
    <property type="nucleotide sequence ID" value="NZ_VOXD01000013.1"/>
</dbReference>
<dbReference type="GO" id="GO:0004386">
    <property type="term" value="F:helicase activity"/>
    <property type="evidence" value="ECO:0007669"/>
    <property type="project" value="UniProtKB-KW"/>
</dbReference>
<protein>
    <submittedName>
        <fullName evidence="1">DEAD/DEAH box helicase</fullName>
    </submittedName>
</protein>
<dbReference type="InterPro" id="IPR045944">
    <property type="entry name" value="DUF6364"/>
</dbReference>
<reference evidence="1 2" key="1">
    <citation type="submission" date="2019-08" db="EMBL/GenBank/DDBJ databases">
        <title>Lewinella sp. strain SSH13 Genome sequencing and assembly.</title>
        <authorList>
            <person name="Kim I."/>
        </authorList>
    </citation>
    <scope>NUCLEOTIDE SEQUENCE [LARGE SCALE GENOMIC DNA]</scope>
    <source>
        <strain evidence="1 2">SSH13</strain>
    </source>
</reference>
<keyword evidence="1" id="KW-0347">Helicase</keyword>
<keyword evidence="1" id="KW-0547">Nucleotide-binding</keyword>
<dbReference type="OrthoDB" id="6198066at2"/>
<keyword evidence="1" id="KW-0067">ATP-binding</keyword>
<dbReference type="Proteomes" id="UP000321907">
    <property type="component" value="Unassembled WGS sequence"/>
</dbReference>
<evidence type="ECO:0000313" key="2">
    <source>
        <dbReference type="Proteomes" id="UP000321907"/>
    </source>
</evidence>
<accession>A0A5C7FFA7</accession>
<dbReference type="AlphaFoldDB" id="A0A5C7FFA7"/>